<protein>
    <submittedName>
        <fullName evidence="2">ThuA domain-containing protein</fullName>
    </submittedName>
</protein>
<dbReference type="Gene3D" id="3.40.50.880">
    <property type="match status" value="1"/>
</dbReference>
<dbReference type="Pfam" id="PF06283">
    <property type="entry name" value="ThuA"/>
    <property type="match status" value="1"/>
</dbReference>
<accession>A0ABT2UBG2</accession>
<keyword evidence="3" id="KW-1185">Reference proteome</keyword>
<reference evidence="2 3" key="1">
    <citation type="submission" date="2022-09" db="EMBL/GenBank/DDBJ databases">
        <authorList>
            <person name="Han X.L."/>
            <person name="Wang Q."/>
            <person name="Lu T."/>
        </authorList>
    </citation>
    <scope>NUCLEOTIDE SEQUENCE [LARGE SCALE GENOMIC DNA]</scope>
    <source>
        <strain evidence="2 3">WQ 127069</strain>
    </source>
</reference>
<sequence length="213" mass="24322">METNKKALLLGDIINAKYHPLQAVADDIIGVFVDHIRVEVSEDREKLTVEQLKEFDLFISYTDSWRVQVTPEQVAGLLTYVSSGGGLLVIHNGVSLQARYELSQLIGAKFTGHPPYTTLDFHLTSAEHEITEGIEPFTMDEEPYRYDMDPLSEKTVLLEYTHEGEKWPAAWAHEYGLGRVVYLMPGHHVESFKHPTYRKLILQAGQWALRKQL</sequence>
<comment type="caution">
    <text evidence="2">The sequence shown here is derived from an EMBL/GenBank/DDBJ whole genome shotgun (WGS) entry which is preliminary data.</text>
</comment>
<dbReference type="SUPFAM" id="SSF52317">
    <property type="entry name" value="Class I glutamine amidotransferase-like"/>
    <property type="match status" value="1"/>
</dbReference>
<dbReference type="EMBL" id="JAOQIO010000016">
    <property type="protein sequence ID" value="MCU6791970.1"/>
    <property type="molecule type" value="Genomic_DNA"/>
</dbReference>
<evidence type="ECO:0000313" key="2">
    <source>
        <dbReference type="EMBL" id="MCU6791970.1"/>
    </source>
</evidence>
<name>A0ABT2UBG2_9BACL</name>
<dbReference type="Proteomes" id="UP001652445">
    <property type="component" value="Unassembled WGS sequence"/>
</dbReference>
<dbReference type="PANTHER" id="PTHR40469:SF2">
    <property type="entry name" value="GALACTOSE-BINDING DOMAIN-LIKE SUPERFAMILY PROTEIN"/>
    <property type="match status" value="1"/>
</dbReference>
<feature type="domain" description="ThuA-like" evidence="1">
    <location>
        <begin position="35"/>
        <end position="208"/>
    </location>
</feature>
<proteinExistence type="predicted"/>
<dbReference type="PANTHER" id="PTHR40469">
    <property type="entry name" value="SECRETED GLYCOSYL HYDROLASE"/>
    <property type="match status" value="1"/>
</dbReference>
<evidence type="ECO:0000313" key="3">
    <source>
        <dbReference type="Proteomes" id="UP001652445"/>
    </source>
</evidence>
<gene>
    <name evidence="2" type="ORF">OB236_07505</name>
</gene>
<evidence type="ECO:0000259" key="1">
    <source>
        <dbReference type="Pfam" id="PF06283"/>
    </source>
</evidence>
<dbReference type="InterPro" id="IPR029062">
    <property type="entry name" value="Class_I_gatase-like"/>
</dbReference>
<organism evidence="2 3">
    <name type="scientific">Paenibacillus baimaensis</name>
    <dbReference type="NCBI Taxonomy" id="2982185"/>
    <lineage>
        <taxon>Bacteria</taxon>
        <taxon>Bacillati</taxon>
        <taxon>Bacillota</taxon>
        <taxon>Bacilli</taxon>
        <taxon>Bacillales</taxon>
        <taxon>Paenibacillaceae</taxon>
        <taxon>Paenibacillus</taxon>
    </lineage>
</organism>
<dbReference type="RefSeq" id="WP_262683377.1">
    <property type="nucleotide sequence ID" value="NZ_JAOQIO010000016.1"/>
</dbReference>
<dbReference type="InterPro" id="IPR029010">
    <property type="entry name" value="ThuA-like"/>
</dbReference>